<gene>
    <name evidence="1" type="ORF">C2G38_369142</name>
</gene>
<evidence type="ECO:0000313" key="1">
    <source>
        <dbReference type="EMBL" id="RIB25985.1"/>
    </source>
</evidence>
<protein>
    <submittedName>
        <fullName evidence="1">Uncharacterized protein</fullName>
    </submittedName>
</protein>
<dbReference type="EMBL" id="QKWP01000154">
    <property type="protein sequence ID" value="RIB25985.1"/>
    <property type="molecule type" value="Genomic_DNA"/>
</dbReference>
<dbReference type="AlphaFoldDB" id="A0A397VTT3"/>
<dbReference type="Proteomes" id="UP000266673">
    <property type="component" value="Unassembled WGS sequence"/>
</dbReference>
<dbReference type="OrthoDB" id="2429957at2759"/>
<accession>A0A397VTT3</accession>
<organism evidence="1 2">
    <name type="scientific">Gigaspora rosea</name>
    <dbReference type="NCBI Taxonomy" id="44941"/>
    <lineage>
        <taxon>Eukaryota</taxon>
        <taxon>Fungi</taxon>
        <taxon>Fungi incertae sedis</taxon>
        <taxon>Mucoromycota</taxon>
        <taxon>Glomeromycotina</taxon>
        <taxon>Glomeromycetes</taxon>
        <taxon>Diversisporales</taxon>
        <taxon>Gigasporaceae</taxon>
        <taxon>Gigaspora</taxon>
    </lineage>
</organism>
<sequence>MVSVSLRQKFNNLNIPVVAEKKLLFGKGKVTFEKVKLNRTLLTLASIHDFKGLLADPIAVGLS</sequence>
<evidence type="ECO:0000313" key="2">
    <source>
        <dbReference type="Proteomes" id="UP000266673"/>
    </source>
</evidence>
<reference evidence="1 2" key="1">
    <citation type="submission" date="2018-06" db="EMBL/GenBank/DDBJ databases">
        <title>Comparative genomics reveals the genomic features of Rhizophagus irregularis, R. cerebriforme, R. diaphanum and Gigaspora rosea, and their symbiotic lifestyle signature.</title>
        <authorList>
            <person name="Morin E."/>
            <person name="San Clemente H."/>
            <person name="Chen E.C.H."/>
            <person name="De La Providencia I."/>
            <person name="Hainaut M."/>
            <person name="Kuo A."/>
            <person name="Kohler A."/>
            <person name="Murat C."/>
            <person name="Tang N."/>
            <person name="Roy S."/>
            <person name="Loubradou J."/>
            <person name="Henrissat B."/>
            <person name="Grigoriev I.V."/>
            <person name="Corradi N."/>
            <person name="Roux C."/>
            <person name="Martin F.M."/>
        </authorList>
    </citation>
    <scope>NUCLEOTIDE SEQUENCE [LARGE SCALE GENOMIC DNA]</scope>
    <source>
        <strain evidence="1 2">DAOM 194757</strain>
    </source>
</reference>
<proteinExistence type="predicted"/>
<keyword evidence="2" id="KW-1185">Reference proteome</keyword>
<name>A0A397VTT3_9GLOM</name>
<comment type="caution">
    <text evidence="1">The sequence shown here is derived from an EMBL/GenBank/DDBJ whole genome shotgun (WGS) entry which is preliminary data.</text>
</comment>